<dbReference type="Proteomes" id="UP000483672">
    <property type="component" value="Unassembled WGS sequence"/>
</dbReference>
<comment type="caution">
    <text evidence="1">The sequence shown here is derived from an EMBL/GenBank/DDBJ whole genome shotgun (WGS) entry which is preliminary data.</text>
</comment>
<evidence type="ECO:0008006" key="3">
    <source>
        <dbReference type="Google" id="ProtNLM"/>
    </source>
</evidence>
<proteinExistence type="predicted"/>
<protein>
    <recommendedName>
        <fullName evidence="3">Aminoglycoside phosphotransferase domain-containing protein</fullName>
    </recommendedName>
</protein>
<dbReference type="InterPro" id="IPR011009">
    <property type="entry name" value="Kinase-like_dom_sf"/>
</dbReference>
<sequence length="342" mass="39610">MPCRPEVTSVESDEEAIRTCPDEELPGLVDRLWGKYKFQPKPELPMGGLPHHYKEKRISPNYTSRLVWAAFRPHFLIDLWAAVDLARSLGIRTPPIVRSQKIGIEGRCYYLIISRYIPGASLEKLLPQIDREEVIRLAFQLQGMLEKMHQKTNRYAGGIGTLAFDMRGKFMNMDDFGLPTGATTGKDIADIVNYRWGYMRETHGTRETTPEKMKWDIKNGPLTPKSPLVFTHYGLIPSRLIRDNNGDLWITEWDNAGWFPACFDRASMNGFRKNEMARQNWELFKSIANSYNWSREANAVRKRGGHWSENRWQCARLGLTKSEHPIIIEEWPEDPRVRYGPV</sequence>
<reference evidence="1 2" key="1">
    <citation type="submission" date="2019-06" db="EMBL/GenBank/DDBJ databases">
        <authorList>
            <person name="Palmer J.M."/>
        </authorList>
    </citation>
    <scope>NUCLEOTIDE SEQUENCE [LARGE SCALE GENOMIC DNA]</scope>
    <source>
        <strain evidence="1 2">TWF191</strain>
    </source>
</reference>
<dbReference type="EMBL" id="WIPF01000014">
    <property type="protein sequence ID" value="KAF3228964.1"/>
    <property type="molecule type" value="Genomic_DNA"/>
</dbReference>
<dbReference type="AlphaFoldDB" id="A0A7C8UXY5"/>
<gene>
    <name evidence="1" type="ORF">TWF191_002074</name>
</gene>
<accession>A0A7C8UXY5</accession>
<dbReference type="SUPFAM" id="SSF56112">
    <property type="entry name" value="Protein kinase-like (PK-like)"/>
    <property type="match status" value="1"/>
</dbReference>
<evidence type="ECO:0000313" key="1">
    <source>
        <dbReference type="EMBL" id="KAF3228964.1"/>
    </source>
</evidence>
<evidence type="ECO:0000313" key="2">
    <source>
        <dbReference type="Proteomes" id="UP000483672"/>
    </source>
</evidence>
<organism evidence="1 2">
    <name type="scientific">Orbilia oligospora</name>
    <name type="common">Nematode-trapping fungus</name>
    <name type="synonym">Arthrobotrys oligospora</name>
    <dbReference type="NCBI Taxonomy" id="2813651"/>
    <lineage>
        <taxon>Eukaryota</taxon>
        <taxon>Fungi</taxon>
        <taxon>Dikarya</taxon>
        <taxon>Ascomycota</taxon>
        <taxon>Pezizomycotina</taxon>
        <taxon>Orbiliomycetes</taxon>
        <taxon>Orbiliales</taxon>
        <taxon>Orbiliaceae</taxon>
        <taxon>Orbilia</taxon>
    </lineage>
</organism>
<name>A0A7C8UXY5_ORBOL</name>